<dbReference type="InParanoid" id="A0A0C3G4J9"/>
<proteinExistence type="predicted"/>
<reference evidence="2" key="2">
    <citation type="submission" date="2015-01" db="EMBL/GenBank/DDBJ databases">
        <title>Evolutionary Origins and Diversification of the Mycorrhizal Mutualists.</title>
        <authorList>
            <consortium name="DOE Joint Genome Institute"/>
            <consortium name="Mycorrhizal Genomics Consortium"/>
            <person name="Kohler A."/>
            <person name="Kuo A."/>
            <person name="Nagy L.G."/>
            <person name="Floudas D."/>
            <person name="Copeland A."/>
            <person name="Barry K.W."/>
            <person name="Cichocki N."/>
            <person name="Veneault-Fourrey C."/>
            <person name="LaButti K."/>
            <person name="Lindquist E.A."/>
            <person name="Lipzen A."/>
            <person name="Lundell T."/>
            <person name="Morin E."/>
            <person name="Murat C."/>
            <person name="Riley R."/>
            <person name="Ohm R."/>
            <person name="Sun H."/>
            <person name="Tunlid A."/>
            <person name="Henrissat B."/>
            <person name="Grigoriev I.V."/>
            <person name="Hibbett D.S."/>
            <person name="Martin F."/>
        </authorList>
    </citation>
    <scope>NUCLEOTIDE SEQUENCE [LARGE SCALE GENOMIC DNA]</scope>
    <source>
        <strain evidence="2">F 1598</strain>
    </source>
</reference>
<evidence type="ECO:0000313" key="1">
    <source>
        <dbReference type="EMBL" id="KIM85581.1"/>
    </source>
</evidence>
<dbReference type="Proteomes" id="UP000054166">
    <property type="component" value="Unassembled WGS sequence"/>
</dbReference>
<gene>
    <name evidence="1" type="ORF">PILCRDRAFT_816784</name>
</gene>
<dbReference type="HOGENOM" id="CLU_1468735_0_0_1"/>
<organism evidence="1 2">
    <name type="scientific">Piloderma croceum (strain F 1598)</name>
    <dbReference type="NCBI Taxonomy" id="765440"/>
    <lineage>
        <taxon>Eukaryota</taxon>
        <taxon>Fungi</taxon>
        <taxon>Dikarya</taxon>
        <taxon>Basidiomycota</taxon>
        <taxon>Agaricomycotina</taxon>
        <taxon>Agaricomycetes</taxon>
        <taxon>Agaricomycetidae</taxon>
        <taxon>Atheliales</taxon>
        <taxon>Atheliaceae</taxon>
        <taxon>Piloderma</taxon>
    </lineage>
</organism>
<protein>
    <submittedName>
        <fullName evidence="1">Uncharacterized protein</fullName>
    </submittedName>
</protein>
<accession>A0A0C3G4J9</accession>
<sequence>MLLAFVLWATCDAYNPQWPMDDSSTNKKTCIKFLESDEELFALLCSPYTNINCSDQRITAFSLCTTIYDANKNILRASQVHSRKTGSNYQFTPSKTACALVIKDFVLKKPSLALWKFPDSADEDVQQYVARLQLPVVENGDPYPSLRLHRFLHPSLSPNTDHIIHSLFAEKRSKGLEIEGTISS</sequence>
<reference evidence="1 2" key="1">
    <citation type="submission" date="2014-04" db="EMBL/GenBank/DDBJ databases">
        <authorList>
            <consortium name="DOE Joint Genome Institute"/>
            <person name="Kuo A."/>
            <person name="Tarkka M."/>
            <person name="Buscot F."/>
            <person name="Kohler A."/>
            <person name="Nagy L.G."/>
            <person name="Floudas D."/>
            <person name="Copeland A."/>
            <person name="Barry K.W."/>
            <person name="Cichocki N."/>
            <person name="Veneault-Fourrey C."/>
            <person name="LaButti K."/>
            <person name="Lindquist E.A."/>
            <person name="Lipzen A."/>
            <person name="Lundell T."/>
            <person name="Morin E."/>
            <person name="Murat C."/>
            <person name="Sun H."/>
            <person name="Tunlid A."/>
            <person name="Henrissat B."/>
            <person name="Grigoriev I.V."/>
            <person name="Hibbett D.S."/>
            <person name="Martin F."/>
            <person name="Nordberg H.P."/>
            <person name="Cantor M.N."/>
            <person name="Hua S.X."/>
        </authorList>
    </citation>
    <scope>NUCLEOTIDE SEQUENCE [LARGE SCALE GENOMIC DNA]</scope>
    <source>
        <strain evidence="1 2">F 1598</strain>
    </source>
</reference>
<dbReference type="EMBL" id="KN832984">
    <property type="protein sequence ID" value="KIM85581.1"/>
    <property type="molecule type" value="Genomic_DNA"/>
</dbReference>
<keyword evidence="2" id="KW-1185">Reference proteome</keyword>
<name>A0A0C3G4J9_PILCF</name>
<dbReference type="AlphaFoldDB" id="A0A0C3G4J9"/>
<evidence type="ECO:0000313" key="2">
    <source>
        <dbReference type="Proteomes" id="UP000054166"/>
    </source>
</evidence>